<dbReference type="AlphaFoldDB" id="A0A518CW74"/>
<name>A0A518CW74_9BACT</name>
<evidence type="ECO:0000313" key="1">
    <source>
        <dbReference type="EMBL" id="QDU83454.1"/>
    </source>
</evidence>
<proteinExistence type="predicted"/>
<sequence length="249" mass="26493">MCTASWITGPPGFELFFNRDEQRSRPGGHAPEVHTESGVEVVFPLDGQELGTWIAANEFGLVLCILNLYEADYAPATPRSRGLLVRELAIHGTAAQALAVLRGDDLAAYRGFTLAVFEVDATGALAAGHAARWDGVALGVTDGADVRPPFVSSGFDLPRVREQRLATWHATVGDASAPTAAELERYHASRLPEPGAYAVSMSRDDACTVSHTRVRVTGDHVSMHYLDGAPADGGAFATVVLPRRSASAR</sequence>
<keyword evidence="2" id="KW-1185">Reference proteome</keyword>
<dbReference type="PANTHER" id="PTHR17985">
    <property type="entry name" value="SER/THR-RICH PROTEIN T10 IN DGCR REGION"/>
    <property type="match status" value="1"/>
</dbReference>
<dbReference type="InterPro" id="IPR008551">
    <property type="entry name" value="TANGO2"/>
</dbReference>
<gene>
    <name evidence="1" type="ORF">Pla163_05530</name>
</gene>
<protein>
    <recommendedName>
        <fullName evidence="3">Transport and Golgi organisation 2</fullName>
    </recommendedName>
</protein>
<dbReference type="Pfam" id="PF05742">
    <property type="entry name" value="TANGO2"/>
    <property type="match status" value="1"/>
</dbReference>
<evidence type="ECO:0000313" key="2">
    <source>
        <dbReference type="Proteomes" id="UP000319342"/>
    </source>
</evidence>
<reference evidence="1 2" key="1">
    <citation type="submission" date="2019-02" db="EMBL/GenBank/DDBJ databases">
        <title>Deep-cultivation of Planctomycetes and their phenomic and genomic characterization uncovers novel biology.</title>
        <authorList>
            <person name="Wiegand S."/>
            <person name="Jogler M."/>
            <person name="Boedeker C."/>
            <person name="Pinto D."/>
            <person name="Vollmers J."/>
            <person name="Rivas-Marin E."/>
            <person name="Kohn T."/>
            <person name="Peeters S.H."/>
            <person name="Heuer A."/>
            <person name="Rast P."/>
            <person name="Oberbeckmann S."/>
            <person name="Bunk B."/>
            <person name="Jeske O."/>
            <person name="Meyerdierks A."/>
            <person name="Storesund J.E."/>
            <person name="Kallscheuer N."/>
            <person name="Luecker S."/>
            <person name="Lage O.M."/>
            <person name="Pohl T."/>
            <person name="Merkel B.J."/>
            <person name="Hornburger P."/>
            <person name="Mueller R.-W."/>
            <person name="Bruemmer F."/>
            <person name="Labrenz M."/>
            <person name="Spormann A.M."/>
            <person name="Op den Camp H."/>
            <person name="Overmann J."/>
            <person name="Amann R."/>
            <person name="Jetten M.S.M."/>
            <person name="Mascher T."/>
            <person name="Medema M.H."/>
            <person name="Devos D.P."/>
            <person name="Kaster A.-K."/>
            <person name="Ovreas L."/>
            <person name="Rohde M."/>
            <person name="Galperin M.Y."/>
            <person name="Jogler C."/>
        </authorList>
    </citation>
    <scope>NUCLEOTIDE SEQUENCE [LARGE SCALE GENOMIC DNA]</scope>
    <source>
        <strain evidence="1 2">Pla163</strain>
    </source>
</reference>
<accession>A0A518CW74</accession>
<dbReference type="PANTHER" id="PTHR17985:SF8">
    <property type="entry name" value="TRANSPORT AND GOLGI ORGANIZATION PROTEIN 2 HOMOLOG"/>
    <property type="match status" value="1"/>
</dbReference>
<evidence type="ECO:0008006" key="3">
    <source>
        <dbReference type="Google" id="ProtNLM"/>
    </source>
</evidence>
<dbReference type="Proteomes" id="UP000319342">
    <property type="component" value="Chromosome"/>
</dbReference>
<dbReference type="RefSeq" id="WP_419186244.1">
    <property type="nucleotide sequence ID" value="NZ_CP036290.1"/>
</dbReference>
<dbReference type="EMBL" id="CP036290">
    <property type="protein sequence ID" value="QDU83454.1"/>
    <property type="molecule type" value="Genomic_DNA"/>
</dbReference>
<organism evidence="1 2">
    <name type="scientific">Rohdeia mirabilis</name>
    <dbReference type="NCBI Taxonomy" id="2528008"/>
    <lineage>
        <taxon>Bacteria</taxon>
        <taxon>Pseudomonadati</taxon>
        <taxon>Planctomycetota</taxon>
        <taxon>Planctomycetia</taxon>
        <taxon>Planctomycetia incertae sedis</taxon>
        <taxon>Rohdeia</taxon>
    </lineage>
</organism>